<dbReference type="InterPro" id="IPR043502">
    <property type="entry name" value="DNA/RNA_pol_sf"/>
</dbReference>
<dbReference type="EMBL" id="MK292694">
    <property type="protein sequence ID" value="QCQ69132.1"/>
    <property type="molecule type" value="Genomic_DNA"/>
</dbReference>
<dbReference type="SUPFAM" id="SSF56672">
    <property type="entry name" value="DNA/RNA polymerases"/>
    <property type="match status" value="1"/>
</dbReference>
<keyword evidence="1" id="KW-0472">Membrane</keyword>
<reference evidence="3" key="1">
    <citation type="journal article" date="2018" name="BMC Evol. Biol.">
        <title>The linear mitochondrial genome of the quarantine chytrid Synchytrium endobioticum; insights into the evolution and recent history of an obligate biotrophic plant pathogen.</title>
        <authorList>
            <person name="van de Vossenberg B.T.L.H."/>
            <person name="Brankovics B."/>
            <person name="Nguyen H.D.T."/>
            <person name="van Gent-Pelzer M.P.E."/>
            <person name="Smith D."/>
            <person name="Dadej K."/>
            <person name="Przetakiewicz J."/>
            <person name="Kreuze J.F."/>
            <person name="Boerma M."/>
            <person name="van Leeuwen G.C.M."/>
            <person name="Andre Levesque C."/>
            <person name="van der Lee T.A.J."/>
        </authorList>
    </citation>
    <scope>NUCLEOTIDE SEQUENCE</scope>
    <source>
        <strain evidence="3">CBS 809.83</strain>
    </source>
</reference>
<keyword evidence="1" id="KW-0812">Transmembrane</keyword>
<keyword evidence="1" id="KW-1133">Transmembrane helix</keyword>
<gene>
    <name evidence="3" type="primary">orf131</name>
</gene>
<dbReference type="Pfam" id="PF00078">
    <property type="entry name" value="RVT_1"/>
    <property type="match status" value="1"/>
</dbReference>
<name>A0A4P8NQ14_9FUNG</name>
<keyword evidence="3" id="KW-0496">Mitochondrion</keyword>
<feature type="transmembrane region" description="Helical" evidence="1">
    <location>
        <begin position="109"/>
        <end position="130"/>
    </location>
</feature>
<sequence length="131" mass="14354">MSVRDQTNKTLTPTQTGMPQGLPISPVICILALDQSGFLDTLKEGTLVQYVDDGVGLGETENHVLNASRTLNNRSRDGILINHDKSKITNSKSDSLKFLGITLCPPSPFLLVVLHGLSIAYLTLYSLFLYY</sequence>
<keyword evidence="3" id="KW-0808">Transferase</keyword>
<dbReference type="InterPro" id="IPR000477">
    <property type="entry name" value="RT_dom"/>
</dbReference>
<dbReference type="PROSITE" id="PS50878">
    <property type="entry name" value="RT_POL"/>
    <property type="match status" value="1"/>
</dbReference>
<protein>
    <submittedName>
        <fullName evidence="3">Reverse transcriptase</fullName>
    </submittedName>
</protein>
<keyword evidence="3" id="KW-0548">Nucleotidyltransferase</keyword>
<geneLocation type="mitochondrion" evidence="3"/>
<organism evidence="3">
    <name type="scientific">Powellomyces hirtus</name>
    <dbReference type="NCBI Taxonomy" id="109895"/>
    <lineage>
        <taxon>Eukaryota</taxon>
        <taxon>Fungi</taxon>
        <taxon>Fungi incertae sedis</taxon>
        <taxon>Chytridiomycota</taxon>
        <taxon>Chytridiomycota incertae sedis</taxon>
        <taxon>Chytridiomycetes</taxon>
        <taxon>Spizellomycetales</taxon>
        <taxon>Powellomycetaceae</taxon>
        <taxon>Powellomyces</taxon>
    </lineage>
</organism>
<dbReference type="CDD" id="cd00304">
    <property type="entry name" value="RT_like"/>
    <property type="match status" value="1"/>
</dbReference>
<accession>A0A4P8NQ14</accession>
<proteinExistence type="predicted"/>
<dbReference type="Gene3D" id="3.30.70.270">
    <property type="match status" value="1"/>
</dbReference>
<feature type="domain" description="Reverse transcriptase" evidence="2">
    <location>
        <begin position="1"/>
        <end position="103"/>
    </location>
</feature>
<dbReference type="InterPro" id="IPR043128">
    <property type="entry name" value="Rev_trsase/Diguanyl_cyclase"/>
</dbReference>
<evidence type="ECO:0000256" key="1">
    <source>
        <dbReference type="SAM" id="Phobius"/>
    </source>
</evidence>
<keyword evidence="3" id="KW-0695">RNA-directed DNA polymerase</keyword>
<dbReference type="AlphaFoldDB" id="A0A4P8NQ14"/>
<evidence type="ECO:0000259" key="2">
    <source>
        <dbReference type="PROSITE" id="PS50878"/>
    </source>
</evidence>
<evidence type="ECO:0000313" key="3">
    <source>
        <dbReference type="EMBL" id="QCQ69132.1"/>
    </source>
</evidence>
<dbReference type="GO" id="GO:0003964">
    <property type="term" value="F:RNA-directed DNA polymerase activity"/>
    <property type="evidence" value="ECO:0007669"/>
    <property type="project" value="UniProtKB-KW"/>
</dbReference>